<comment type="caution">
    <text evidence="1">The sequence shown here is derived from an EMBL/GenBank/DDBJ whole genome shotgun (WGS) entry which is preliminary data.</text>
</comment>
<dbReference type="AlphaFoldDB" id="A0A162F651"/>
<dbReference type="Pfam" id="PF01244">
    <property type="entry name" value="Peptidase_M19"/>
    <property type="match status" value="1"/>
</dbReference>
<dbReference type="InterPro" id="IPR032466">
    <property type="entry name" value="Metal_Hydrolase"/>
</dbReference>
<organism evidence="1 2">
    <name type="scientific">Alkalihalobacillus trypoxylicola</name>
    <dbReference type="NCBI Taxonomy" id="519424"/>
    <lineage>
        <taxon>Bacteria</taxon>
        <taxon>Bacillati</taxon>
        <taxon>Bacillota</taxon>
        <taxon>Bacilli</taxon>
        <taxon>Bacillales</taxon>
        <taxon>Bacillaceae</taxon>
        <taxon>Alkalihalobacillus</taxon>
    </lineage>
</organism>
<dbReference type="Proteomes" id="UP000075806">
    <property type="component" value="Unassembled WGS sequence"/>
</dbReference>
<dbReference type="Gene3D" id="3.20.20.140">
    <property type="entry name" value="Metal-dependent hydrolases"/>
    <property type="match status" value="1"/>
</dbReference>
<sequence length="310" mass="34906">MEIIDTHCDALLKLTEDPSRSFTDNSDIQTNYHHLQTGNVKLQFFAIFIEPEIKQNHKFDHVLDQVQAFYEKILKPNPRMKHIRQWQDMFDLKEGEIGAVLALEGLDAIGNDLTKMSILTQLGVLSVGLTWNFANLFADGVNETRGAGLTELGKEMVLEFNKKGILTDVSHISEKGFWDVMERAEFPIASHSNAKAICNSPRNLTDEQIKALILKGGYMGLVLYPEFLTGTKQAAIKDLASHIEHICSLGGENLIGIGSDFDGIDCFITDVEHSGKLPFLLQELTKFFPVELIEKIAHQNFKAFIQRKFI</sequence>
<proteinExistence type="predicted"/>
<dbReference type="SUPFAM" id="SSF51556">
    <property type="entry name" value="Metallo-dependent hydrolases"/>
    <property type="match status" value="1"/>
</dbReference>
<dbReference type="CDD" id="cd01301">
    <property type="entry name" value="rDP_like"/>
    <property type="match status" value="1"/>
</dbReference>
<reference evidence="1" key="1">
    <citation type="submission" date="2016-02" db="EMBL/GenBank/DDBJ databases">
        <title>Genome sequence of Bacillus trypoxylicola KCTC 13244(T).</title>
        <authorList>
            <person name="Jeong H."/>
            <person name="Park S.-H."/>
            <person name="Choi S.-K."/>
        </authorList>
    </citation>
    <scope>NUCLEOTIDE SEQUENCE [LARGE SCALE GENOMIC DNA]</scope>
    <source>
        <strain evidence="1">KCTC 13244</strain>
    </source>
</reference>
<accession>A0A162F651</accession>
<dbReference type="PANTHER" id="PTHR10443:SF12">
    <property type="entry name" value="DIPEPTIDASE"/>
    <property type="match status" value="1"/>
</dbReference>
<dbReference type="InterPro" id="IPR008257">
    <property type="entry name" value="Pept_M19"/>
</dbReference>
<name>A0A162F651_9BACI</name>
<dbReference type="PROSITE" id="PS51365">
    <property type="entry name" value="RENAL_DIPEPTIDASE_2"/>
    <property type="match status" value="1"/>
</dbReference>
<evidence type="ECO:0000313" key="1">
    <source>
        <dbReference type="EMBL" id="KYG34868.1"/>
    </source>
</evidence>
<dbReference type="OrthoDB" id="9804920at2"/>
<dbReference type="RefSeq" id="WP_061947123.1">
    <property type="nucleotide sequence ID" value="NZ_LTAO01000001.1"/>
</dbReference>
<dbReference type="PANTHER" id="PTHR10443">
    <property type="entry name" value="MICROSOMAL DIPEPTIDASE"/>
    <property type="match status" value="1"/>
</dbReference>
<dbReference type="EMBL" id="LTAO01000001">
    <property type="protein sequence ID" value="KYG34868.1"/>
    <property type="molecule type" value="Genomic_DNA"/>
</dbReference>
<dbReference type="STRING" id="519424.AZF04_00610"/>
<dbReference type="GO" id="GO:0006508">
    <property type="term" value="P:proteolysis"/>
    <property type="evidence" value="ECO:0007669"/>
    <property type="project" value="InterPro"/>
</dbReference>
<protein>
    <submittedName>
        <fullName evidence="1">Diguanylate cyclase</fullName>
    </submittedName>
</protein>
<dbReference type="GO" id="GO:0070573">
    <property type="term" value="F:metallodipeptidase activity"/>
    <property type="evidence" value="ECO:0007669"/>
    <property type="project" value="InterPro"/>
</dbReference>
<keyword evidence="2" id="KW-1185">Reference proteome</keyword>
<gene>
    <name evidence="1" type="ORF">AZF04_00610</name>
</gene>
<evidence type="ECO:0000313" key="2">
    <source>
        <dbReference type="Proteomes" id="UP000075806"/>
    </source>
</evidence>